<evidence type="ECO:0000313" key="2">
    <source>
        <dbReference type="Proteomes" id="UP001442494"/>
    </source>
</evidence>
<dbReference type="RefSeq" id="WP_190417313.1">
    <property type="nucleotide sequence ID" value="NZ_JAMPKK010000071.1"/>
</dbReference>
<dbReference type="EMBL" id="JAMPKK010000071">
    <property type="protein sequence ID" value="MEP0867463.1"/>
    <property type="molecule type" value="Genomic_DNA"/>
</dbReference>
<proteinExistence type="predicted"/>
<gene>
    <name evidence="1" type="ORF">NDI37_23720</name>
</gene>
<accession>A0ABV0JVJ0</accession>
<protein>
    <submittedName>
        <fullName evidence="1">Uncharacterized protein</fullName>
    </submittedName>
</protein>
<sequence length="165" mass="19012">MTDLYDSENVICYNKQSLTQLVKAIALSQGDFSLILVSCNNPELQEQVMERLREISEVEIQEIVLYPSVRTLYTTIEATIEDHQQPQALMVYGLDSVVDIHELLSATNHVRNEFRKRFTFPLVLWVSDEILLKVTRLAPDFKSWATKIRFEVPKSHSIERTAISA</sequence>
<reference evidence="1 2" key="1">
    <citation type="submission" date="2022-04" db="EMBL/GenBank/DDBJ databases">
        <title>Positive selection, recombination, and allopatry shape intraspecific diversity of widespread and dominant cyanobacteria.</title>
        <authorList>
            <person name="Wei J."/>
            <person name="Shu W."/>
            <person name="Hu C."/>
        </authorList>
    </citation>
    <scope>NUCLEOTIDE SEQUENCE [LARGE SCALE GENOMIC DNA]</scope>
    <source>
        <strain evidence="1 2">GB2-A5</strain>
    </source>
</reference>
<organism evidence="1 2">
    <name type="scientific">Funiculus sociatus GB2-A5</name>
    <dbReference type="NCBI Taxonomy" id="2933946"/>
    <lineage>
        <taxon>Bacteria</taxon>
        <taxon>Bacillati</taxon>
        <taxon>Cyanobacteriota</taxon>
        <taxon>Cyanophyceae</taxon>
        <taxon>Coleofasciculales</taxon>
        <taxon>Coleofasciculaceae</taxon>
        <taxon>Funiculus</taxon>
    </lineage>
</organism>
<dbReference type="Proteomes" id="UP001442494">
    <property type="component" value="Unassembled WGS sequence"/>
</dbReference>
<keyword evidence="2" id="KW-1185">Reference proteome</keyword>
<name>A0ABV0JVJ0_9CYAN</name>
<comment type="caution">
    <text evidence="1">The sequence shown here is derived from an EMBL/GenBank/DDBJ whole genome shotgun (WGS) entry which is preliminary data.</text>
</comment>
<evidence type="ECO:0000313" key="1">
    <source>
        <dbReference type="EMBL" id="MEP0867463.1"/>
    </source>
</evidence>